<dbReference type="EMBL" id="JANIBK010000087">
    <property type="protein sequence ID" value="MCQ8129651.1"/>
    <property type="molecule type" value="Genomic_DNA"/>
</dbReference>
<comment type="caution">
    <text evidence="1">The sequence shown here is derived from an EMBL/GenBank/DDBJ whole genome shotgun (WGS) entry which is preliminary data.</text>
</comment>
<sequence>MTTRRFSKHMVAAALISAAGCGQQAITTDSVQLADYQILANGQEEGGEFCKDFNLTPEQAEWFFARAKLMEAQQLYQRFDHLPCWVRGTARSSAGIWLWEIRAGGTARIVSPDGEAELLGCDQCDAVLSGVGLSAQ</sequence>
<organism evidence="1 2">
    <name type="scientific">Methylomonas rivi</name>
    <dbReference type="NCBI Taxonomy" id="2952226"/>
    <lineage>
        <taxon>Bacteria</taxon>
        <taxon>Pseudomonadati</taxon>
        <taxon>Pseudomonadota</taxon>
        <taxon>Gammaproteobacteria</taxon>
        <taxon>Methylococcales</taxon>
        <taxon>Methylococcaceae</taxon>
        <taxon>Methylomonas</taxon>
    </lineage>
</organism>
<dbReference type="RefSeq" id="WP_256616082.1">
    <property type="nucleotide sequence ID" value="NZ_JANIBK010000087.1"/>
</dbReference>
<evidence type="ECO:0008006" key="3">
    <source>
        <dbReference type="Google" id="ProtNLM"/>
    </source>
</evidence>
<keyword evidence="2" id="KW-1185">Reference proteome</keyword>
<proteinExistence type="predicted"/>
<accession>A0ABT1U998</accession>
<dbReference type="PROSITE" id="PS51257">
    <property type="entry name" value="PROKAR_LIPOPROTEIN"/>
    <property type="match status" value="1"/>
</dbReference>
<evidence type="ECO:0000313" key="2">
    <source>
        <dbReference type="Proteomes" id="UP001524586"/>
    </source>
</evidence>
<reference evidence="1 2" key="1">
    <citation type="submission" date="2022-07" db="EMBL/GenBank/DDBJ databases">
        <title>Methylomonas rivi sp. nov., Methylomonas rosea sp. nov., Methylomonas aureus sp. nov. and Methylomonas subterranea sp. nov., four novel methanotrophs isolated from a freshwater creek and the deep terrestrial subsurface.</title>
        <authorList>
            <person name="Abin C."/>
            <person name="Sankaranarayanan K."/>
            <person name="Garner C."/>
            <person name="Sindelar R."/>
            <person name="Kotary K."/>
            <person name="Garner R."/>
            <person name="Barclay S."/>
            <person name="Lawson P."/>
            <person name="Krumholz L."/>
        </authorList>
    </citation>
    <scope>NUCLEOTIDE SEQUENCE [LARGE SCALE GENOMIC DNA]</scope>
    <source>
        <strain evidence="1 2">WSC-6</strain>
    </source>
</reference>
<name>A0ABT1U998_9GAMM</name>
<evidence type="ECO:0000313" key="1">
    <source>
        <dbReference type="EMBL" id="MCQ8129651.1"/>
    </source>
</evidence>
<dbReference type="Proteomes" id="UP001524586">
    <property type="component" value="Unassembled WGS sequence"/>
</dbReference>
<gene>
    <name evidence="1" type="ORF">NP596_14400</name>
</gene>
<protein>
    <recommendedName>
        <fullName evidence="3">Lipoprotein</fullName>
    </recommendedName>
</protein>